<feature type="region of interest" description="Disordered" evidence="6">
    <location>
        <begin position="1"/>
        <end position="57"/>
    </location>
</feature>
<feature type="compositionally biased region" description="Gly residues" evidence="6">
    <location>
        <begin position="21"/>
        <end position="46"/>
    </location>
</feature>
<dbReference type="PATRIC" id="fig|1555112.3.peg.3291"/>
<accession>A0A0K2SQG4</accession>
<evidence type="ECO:0000256" key="1">
    <source>
        <dbReference type="ARBA" id="ARBA00007320"/>
    </source>
</evidence>
<keyword evidence="3 4" id="KW-0687">Ribonucleoprotein</keyword>
<dbReference type="PANTHER" id="PTHR12934">
    <property type="entry name" value="50S RIBOSOMAL PROTEIN L15"/>
    <property type="match status" value="1"/>
</dbReference>
<dbReference type="Pfam" id="PF00828">
    <property type="entry name" value="Ribosomal_L27A"/>
    <property type="match status" value="1"/>
</dbReference>
<dbReference type="KEGG" id="lpil:LIP_3252"/>
<comment type="subunit">
    <text evidence="4">Part of the 50S ribosomal subunit.</text>
</comment>
<dbReference type="GO" id="GO:0022625">
    <property type="term" value="C:cytosolic large ribosomal subunit"/>
    <property type="evidence" value="ECO:0007669"/>
    <property type="project" value="TreeGrafter"/>
</dbReference>
<evidence type="ECO:0000313" key="8">
    <source>
        <dbReference type="EMBL" id="BAS29069.1"/>
    </source>
</evidence>
<keyword evidence="4" id="KW-0699">rRNA-binding</keyword>
<dbReference type="GO" id="GO:0006412">
    <property type="term" value="P:translation"/>
    <property type="evidence" value="ECO:0007669"/>
    <property type="project" value="UniProtKB-UniRule"/>
</dbReference>
<evidence type="ECO:0000313" key="9">
    <source>
        <dbReference type="Proteomes" id="UP000065807"/>
    </source>
</evidence>
<dbReference type="InterPro" id="IPR021131">
    <property type="entry name" value="Ribosomal_uL15/eL18"/>
</dbReference>
<proteinExistence type="inferred from homology"/>
<comment type="function">
    <text evidence="4">Binds to the 23S rRNA.</text>
</comment>
<evidence type="ECO:0000259" key="7">
    <source>
        <dbReference type="Pfam" id="PF00828"/>
    </source>
</evidence>
<dbReference type="InterPro" id="IPR001196">
    <property type="entry name" value="Ribosomal_uL15_CS"/>
</dbReference>
<evidence type="ECO:0000256" key="2">
    <source>
        <dbReference type="ARBA" id="ARBA00022980"/>
    </source>
</evidence>
<dbReference type="SUPFAM" id="SSF52080">
    <property type="entry name" value="Ribosomal proteins L15p and L18e"/>
    <property type="match status" value="1"/>
</dbReference>
<gene>
    <name evidence="4" type="primary">rplO</name>
    <name evidence="8" type="ORF">LIP_3252</name>
</gene>
<evidence type="ECO:0000256" key="5">
    <source>
        <dbReference type="RuleBase" id="RU003888"/>
    </source>
</evidence>
<comment type="similarity">
    <text evidence="1 4 5">Belongs to the universal ribosomal protein uL15 family.</text>
</comment>
<feature type="domain" description="Large ribosomal subunit protein uL15/eL18" evidence="7">
    <location>
        <begin position="78"/>
        <end position="144"/>
    </location>
</feature>
<keyword evidence="4" id="KW-0694">RNA-binding</keyword>
<dbReference type="PROSITE" id="PS00475">
    <property type="entry name" value="RIBOSOMAL_L15"/>
    <property type="match status" value="1"/>
</dbReference>
<name>A0A0K2SQG4_LIMPI</name>
<dbReference type="GO" id="GO:0019843">
    <property type="term" value="F:rRNA binding"/>
    <property type="evidence" value="ECO:0007669"/>
    <property type="project" value="UniProtKB-UniRule"/>
</dbReference>
<dbReference type="RefSeq" id="WP_068140346.1">
    <property type="nucleotide sequence ID" value="NZ_AP014924.1"/>
</dbReference>
<dbReference type="Proteomes" id="UP000065807">
    <property type="component" value="Chromosome"/>
</dbReference>
<reference evidence="9" key="2">
    <citation type="journal article" date="2016" name="Int. J. Syst. Evol. Microbiol.">
        <title>Complete genome sequence and cell structure of Limnochorda pilosa, a Gram-negative spore-former within the phylum Firmicutes.</title>
        <authorList>
            <person name="Watanabe M."/>
            <person name="Kojima H."/>
            <person name="Fukui M."/>
        </authorList>
    </citation>
    <scope>NUCLEOTIDE SEQUENCE [LARGE SCALE GENOMIC DNA]</scope>
    <source>
        <strain evidence="9">HC45</strain>
    </source>
</reference>
<reference evidence="9" key="1">
    <citation type="submission" date="2015-07" db="EMBL/GenBank/DDBJ databases">
        <title>Complete genome sequence and phylogenetic analysis of Limnochorda pilosa.</title>
        <authorList>
            <person name="Watanabe M."/>
            <person name="Kojima H."/>
            <person name="Fukui M."/>
        </authorList>
    </citation>
    <scope>NUCLEOTIDE SEQUENCE [LARGE SCALE GENOMIC DNA]</scope>
    <source>
        <strain evidence="9">HC45</strain>
    </source>
</reference>
<evidence type="ECO:0000256" key="6">
    <source>
        <dbReference type="SAM" id="MobiDB-lite"/>
    </source>
</evidence>
<dbReference type="NCBIfam" id="TIGR01071">
    <property type="entry name" value="rplO_bact"/>
    <property type="match status" value="1"/>
</dbReference>
<dbReference type="STRING" id="1555112.LIP_3252"/>
<evidence type="ECO:0000256" key="3">
    <source>
        <dbReference type="ARBA" id="ARBA00023274"/>
    </source>
</evidence>
<keyword evidence="2 4" id="KW-0689">Ribosomal protein</keyword>
<feature type="compositionally biased region" description="Basic and acidic residues" evidence="6">
    <location>
        <begin position="1"/>
        <end position="13"/>
    </location>
</feature>
<dbReference type="EMBL" id="AP014924">
    <property type="protein sequence ID" value="BAS29069.1"/>
    <property type="molecule type" value="Genomic_DNA"/>
</dbReference>
<dbReference type="InterPro" id="IPR005749">
    <property type="entry name" value="Ribosomal_uL15_bac-type"/>
</dbReference>
<dbReference type="InterPro" id="IPR036227">
    <property type="entry name" value="Ribosomal_uL15/eL18_sf"/>
</dbReference>
<dbReference type="Gene3D" id="3.100.10.10">
    <property type="match status" value="1"/>
</dbReference>
<dbReference type="AlphaFoldDB" id="A0A0K2SQG4"/>
<evidence type="ECO:0000256" key="4">
    <source>
        <dbReference type="HAMAP-Rule" id="MF_01341"/>
    </source>
</evidence>
<organism evidence="8 9">
    <name type="scientific">Limnochorda pilosa</name>
    <dbReference type="NCBI Taxonomy" id="1555112"/>
    <lineage>
        <taxon>Bacteria</taxon>
        <taxon>Bacillati</taxon>
        <taxon>Bacillota</taxon>
        <taxon>Limnochordia</taxon>
        <taxon>Limnochordales</taxon>
        <taxon>Limnochordaceae</taxon>
        <taxon>Limnochorda</taxon>
    </lineage>
</organism>
<dbReference type="OrthoDB" id="9810293at2"/>
<sequence>MRIHDVKPPEGSRRRPKRVGRGIGSGHGKTSGRGQKGQGARSGGTKGPAFEGGQMPLVRRVPKRGFKNLFRKEFEEVKLEALNRFEPGTRVTPDVLRQAGLVKKQREGIKILGNGDLQVALEVSAHRFTQSAREKIEAAGGKVEVIG</sequence>
<dbReference type="PANTHER" id="PTHR12934:SF11">
    <property type="entry name" value="LARGE RIBOSOMAL SUBUNIT PROTEIN UL15M"/>
    <property type="match status" value="1"/>
</dbReference>
<protein>
    <recommendedName>
        <fullName evidence="4">Large ribosomal subunit protein uL15</fullName>
    </recommendedName>
</protein>
<dbReference type="InterPro" id="IPR030878">
    <property type="entry name" value="Ribosomal_uL15"/>
</dbReference>
<keyword evidence="9" id="KW-1185">Reference proteome</keyword>
<dbReference type="HAMAP" id="MF_01341">
    <property type="entry name" value="Ribosomal_uL15"/>
    <property type="match status" value="1"/>
</dbReference>
<dbReference type="GO" id="GO:0003735">
    <property type="term" value="F:structural constituent of ribosome"/>
    <property type="evidence" value="ECO:0007669"/>
    <property type="project" value="InterPro"/>
</dbReference>